<keyword evidence="2" id="KW-1185">Reference proteome</keyword>
<dbReference type="VEuPathDB" id="VectorBase:GBRI014296"/>
<dbReference type="Proteomes" id="UP000091820">
    <property type="component" value="Unassembled WGS sequence"/>
</dbReference>
<dbReference type="STRING" id="37001.A0A1A9WCC8"/>
<sequence>MLCIHICYLPPPPHHHPFCNENNNNNDVCKRLFVVGLLLYDAIRRWKGGSIEPHPTDKALIVNYQLEATVFGDPNNPMLGEKKTRNIA</sequence>
<dbReference type="Pfam" id="PF05804">
    <property type="entry name" value="KAP"/>
    <property type="match status" value="1"/>
</dbReference>
<organism evidence="1 2">
    <name type="scientific">Glossina brevipalpis</name>
    <dbReference type="NCBI Taxonomy" id="37001"/>
    <lineage>
        <taxon>Eukaryota</taxon>
        <taxon>Metazoa</taxon>
        <taxon>Ecdysozoa</taxon>
        <taxon>Arthropoda</taxon>
        <taxon>Hexapoda</taxon>
        <taxon>Insecta</taxon>
        <taxon>Pterygota</taxon>
        <taxon>Neoptera</taxon>
        <taxon>Endopterygota</taxon>
        <taxon>Diptera</taxon>
        <taxon>Brachycera</taxon>
        <taxon>Muscomorpha</taxon>
        <taxon>Hippoboscoidea</taxon>
        <taxon>Glossinidae</taxon>
        <taxon>Glossina</taxon>
    </lineage>
</organism>
<name>A0A1A9WCC8_9MUSC</name>
<reference evidence="2" key="1">
    <citation type="submission" date="2014-03" db="EMBL/GenBank/DDBJ databases">
        <authorList>
            <person name="Aksoy S."/>
            <person name="Warren W."/>
            <person name="Wilson R.K."/>
        </authorList>
    </citation>
    <scope>NUCLEOTIDE SEQUENCE [LARGE SCALE GENOMIC DNA]</scope>
    <source>
        <strain evidence="2">IAEA</strain>
    </source>
</reference>
<dbReference type="EnsemblMetazoa" id="GBRI014296-RA">
    <property type="protein sequence ID" value="GBRI014296-PA"/>
    <property type="gene ID" value="GBRI014296"/>
</dbReference>
<proteinExistence type="predicted"/>
<accession>A0A1A9WCC8</accession>
<evidence type="ECO:0000313" key="2">
    <source>
        <dbReference type="Proteomes" id="UP000091820"/>
    </source>
</evidence>
<dbReference type="AlphaFoldDB" id="A0A1A9WCC8"/>
<protein>
    <submittedName>
        <fullName evidence="1">Uncharacterized protein</fullName>
    </submittedName>
</protein>
<evidence type="ECO:0000313" key="1">
    <source>
        <dbReference type="EnsemblMetazoa" id="GBRI014296-PA"/>
    </source>
</evidence>
<reference evidence="1" key="2">
    <citation type="submission" date="2020-05" db="UniProtKB">
        <authorList>
            <consortium name="EnsemblMetazoa"/>
        </authorList>
    </citation>
    <scope>IDENTIFICATION</scope>
    <source>
        <strain evidence="1">IAEA</strain>
    </source>
</reference>